<evidence type="ECO:0000313" key="2">
    <source>
        <dbReference type="EMBL" id="OGY93093.1"/>
    </source>
</evidence>
<name>A0A1G2BVD7_9BACT</name>
<organism evidence="2 3">
    <name type="scientific">Candidatus Komeilibacteria bacterium RIFCSPLOWO2_01_FULL_53_11</name>
    <dbReference type="NCBI Taxonomy" id="1798552"/>
    <lineage>
        <taxon>Bacteria</taxon>
        <taxon>Candidatus Komeiliibacteriota</taxon>
    </lineage>
</organism>
<dbReference type="EMBL" id="MHKN01000001">
    <property type="protein sequence ID" value="OGY93093.1"/>
    <property type="molecule type" value="Genomic_DNA"/>
</dbReference>
<keyword evidence="1" id="KW-0812">Transmembrane</keyword>
<keyword evidence="1" id="KW-1133">Transmembrane helix</keyword>
<reference evidence="2 3" key="1">
    <citation type="journal article" date="2016" name="Nat. Commun.">
        <title>Thousands of microbial genomes shed light on interconnected biogeochemical processes in an aquifer system.</title>
        <authorList>
            <person name="Anantharaman K."/>
            <person name="Brown C.T."/>
            <person name="Hug L.A."/>
            <person name="Sharon I."/>
            <person name="Castelle C.J."/>
            <person name="Probst A.J."/>
            <person name="Thomas B.C."/>
            <person name="Singh A."/>
            <person name="Wilkins M.J."/>
            <person name="Karaoz U."/>
            <person name="Brodie E.L."/>
            <person name="Williams K.H."/>
            <person name="Hubbard S.S."/>
            <person name="Banfield J.F."/>
        </authorList>
    </citation>
    <scope>NUCLEOTIDE SEQUENCE [LARGE SCALE GENOMIC DNA]</scope>
</reference>
<evidence type="ECO:0000313" key="3">
    <source>
        <dbReference type="Proteomes" id="UP000177349"/>
    </source>
</evidence>
<sequence length="134" mass="15356">MKVMHSDTLMASFVVALFSSFLTALAVLLVRTMAITVLRFQTLADLILNIYILFFLAGFVFFKGSSVAAWLLYRHDVTWGYELNYRKILPIFFTSLIIALVVYFAILYYIKSELPLLSYLHQTSSGALNRVRNL</sequence>
<feature type="transmembrane region" description="Helical" evidence="1">
    <location>
        <begin position="88"/>
        <end position="110"/>
    </location>
</feature>
<comment type="caution">
    <text evidence="2">The sequence shown here is derived from an EMBL/GenBank/DDBJ whole genome shotgun (WGS) entry which is preliminary data.</text>
</comment>
<keyword evidence="1" id="KW-0472">Membrane</keyword>
<accession>A0A1G2BVD7</accession>
<dbReference type="AlphaFoldDB" id="A0A1G2BVD7"/>
<protein>
    <submittedName>
        <fullName evidence="2">Uncharacterized protein</fullName>
    </submittedName>
</protein>
<evidence type="ECO:0000256" key="1">
    <source>
        <dbReference type="SAM" id="Phobius"/>
    </source>
</evidence>
<feature type="transmembrane region" description="Helical" evidence="1">
    <location>
        <begin position="50"/>
        <end position="73"/>
    </location>
</feature>
<proteinExistence type="predicted"/>
<gene>
    <name evidence="2" type="ORF">A3B31_02755</name>
</gene>
<dbReference type="Proteomes" id="UP000177349">
    <property type="component" value="Unassembled WGS sequence"/>
</dbReference>